<feature type="domain" description="PPPDE" evidence="5">
    <location>
        <begin position="11"/>
        <end position="149"/>
    </location>
</feature>
<dbReference type="Pfam" id="PF05903">
    <property type="entry name" value="Peptidase_C97"/>
    <property type="match status" value="1"/>
</dbReference>
<dbReference type="Gene3D" id="3.90.1720.30">
    <property type="entry name" value="PPPDE domains"/>
    <property type="match status" value="1"/>
</dbReference>
<evidence type="ECO:0000259" key="5">
    <source>
        <dbReference type="PROSITE" id="PS51858"/>
    </source>
</evidence>
<evidence type="ECO:0000256" key="1">
    <source>
        <dbReference type="ARBA" id="ARBA00008140"/>
    </source>
</evidence>
<feature type="region of interest" description="Disordered" evidence="4">
    <location>
        <begin position="160"/>
        <end position="238"/>
    </location>
</feature>
<comment type="similarity">
    <text evidence="1">Belongs to the DeSI family.</text>
</comment>
<dbReference type="GeneID" id="63785763"/>
<proteinExistence type="inferred from homology"/>
<dbReference type="PANTHER" id="PTHR12378">
    <property type="entry name" value="DESUMOYLATING ISOPEPTIDASE"/>
    <property type="match status" value="1"/>
</dbReference>
<accession>A0A1Y2FHH0</accession>
<evidence type="ECO:0000256" key="4">
    <source>
        <dbReference type="SAM" id="MobiDB-lite"/>
    </source>
</evidence>
<dbReference type="PANTHER" id="PTHR12378:SF80">
    <property type="entry name" value="IP06716P-RELATED"/>
    <property type="match status" value="1"/>
</dbReference>
<feature type="compositionally biased region" description="Basic and acidic residues" evidence="4">
    <location>
        <begin position="165"/>
        <end position="174"/>
    </location>
</feature>
<evidence type="ECO:0000256" key="2">
    <source>
        <dbReference type="ARBA" id="ARBA00022670"/>
    </source>
</evidence>
<dbReference type="InterPro" id="IPR042266">
    <property type="entry name" value="PPPDE_sf"/>
</dbReference>
<reference evidence="6 7" key="1">
    <citation type="submission" date="2016-07" db="EMBL/GenBank/DDBJ databases">
        <title>Pervasive Adenine N6-methylation of Active Genes in Fungi.</title>
        <authorList>
            <consortium name="DOE Joint Genome Institute"/>
            <person name="Mondo S.J."/>
            <person name="Dannebaum R.O."/>
            <person name="Kuo R.C."/>
            <person name="Labutti K."/>
            <person name="Haridas S."/>
            <person name="Kuo A."/>
            <person name="Salamov A."/>
            <person name="Ahrendt S.R."/>
            <person name="Lipzen A."/>
            <person name="Sullivan W."/>
            <person name="Andreopoulos W.B."/>
            <person name="Clum A."/>
            <person name="Lindquist E."/>
            <person name="Daum C."/>
            <person name="Ramamoorthy G.K."/>
            <person name="Gryganskyi A."/>
            <person name="Culley D."/>
            <person name="Magnuson J.K."/>
            <person name="James T.Y."/>
            <person name="O'Malley M.A."/>
            <person name="Stajich J.E."/>
            <person name="Spatafora J.W."/>
            <person name="Visel A."/>
            <person name="Grigoriev I.V."/>
        </authorList>
    </citation>
    <scope>NUCLEOTIDE SEQUENCE [LARGE SCALE GENOMIC DNA]</scope>
    <source>
        <strain evidence="6 7">12-1054</strain>
    </source>
</reference>
<dbReference type="AlphaFoldDB" id="A0A1Y2FHH0"/>
<dbReference type="STRING" id="56484.A0A1Y2FHH0"/>
<evidence type="ECO:0000313" key="7">
    <source>
        <dbReference type="Proteomes" id="UP000193685"/>
    </source>
</evidence>
<sequence>MSPARKDPCRYPIQVNVYDLMPPSKLSAFLWTTGLSINHSGVVINEVEWAFGGHDVEGITGVYPSRPKEVPENAVYKCTIDVGICLLSLKEIEAKLERIKKEFTGPSYNLLTNNCNHFVQRVCADLCSSSPPAWINRIAGIGAMMPLCVSEAWVAPPVADPDAEWNEHDDDHTRLLPPSEVAPMQAKPSRPQARDEPHGRVSFSRTVSEYTDLDNDEALADRDLTSASGGFRIDVGSR</sequence>
<organism evidence="6 7">
    <name type="scientific">Protomyces lactucae-debilis</name>
    <dbReference type="NCBI Taxonomy" id="2754530"/>
    <lineage>
        <taxon>Eukaryota</taxon>
        <taxon>Fungi</taxon>
        <taxon>Dikarya</taxon>
        <taxon>Ascomycota</taxon>
        <taxon>Taphrinomycotina</taxon>
        <taxon>Taphrinomycetes</taxon>
        <taxon>Taphrinales</taxon>
        <taxon>Protomycetaceae</taxon>
        <taxon>Protomyces</taxon>
    </lineage>
</organism>
<keyword evidence="2" id="KW-0645">Protease</keyword>
<dbReference type="OMA" id="VYHSSVQ"/>
<keyword evidence="7" id="KW-1185">Reference proteome</keyword>
<protein>
    <submittedName>
        <fullName evidence="6">PPPDE putative peptidase domain-domain-containing protein</fullName>
    </submittedName>
</protein>
<evidence type="ECO:0000256" key="3">
    <source>
        <dbReference type="ARBA" id="ARBA00022801"/>
    </source>
</evidence>
<dbReference type="InterPro" id="IPR008580">
    <property type="entry name" value="PPPDE_dom"/>
</dbReference>
<dbReference type="GO" id="GO:0016579">
    <property type="term" value="P:protein deubiquitination"/>
    <property type="evidence" value="ECO:0007669"/>
    <property type="project" value="TreeGrafter"/>
</dbReference>
<dbReference type="GO" id="GO:0006508">
    <property type="term" value="P:proteolysis"/>
    <property type="evidence" value="ECO:0007669"/>
    <property type="project" value="UniProtKB-KW"/>
</dbReference>
<dbReference type="Proteomes" id="UP000193685">
    <property type="component" value="Unassembled WGS sequence"/>
</dbReference>
<dbReference type="EMBL" id="MCFI01000008">
    <property type="protein sequence ID" value="ORY83047.1"/>
    <property type="molecule type" value="Genomic_DNA"/>
</dbReference>
<dbReference type="OrthoDB" id="412286at2759"/>
<keyword evidence="3" id="KW-0378">Hydrolase</keyword>
<comment type="caution">
    <text evidence="6">The sequence shown here is derived from an EMBL/GenBank/DDBJ whole genome shotgun (WGS) entry which is preliminary data.</text>
</comment>
<dbReference type="SMART" id="SM01179">
    <property type="entry name" value="DUF862"/>
    <property type="match status" value="1"/>
</dbReference>
<gene>
    <name evidence="6" type="ORF">BCR37DRAFT_378991</name>
</gene>
<dbReference type="RefSeq" id="XP_040725628.1">
    <property type="nucleotide sequence ID" value="XM_040869164.1"/>
</dbReference>
<evidence type="ECO:0000313" key="6">
    <source>
        <dbReference type="EMBL" id="ORY83047.1"/>
    </source>
</evidence>
<dbReference type="GO" id="GO:0101005">
    <property type="term" value="F:deubiquitinase activity"/>
    <property type="evidence" value="ECO:0007669"/>
    <property type="project" value="TreeGrafter"/>
</dbReference>
<name>A0A1Y2FHH0_PROLT</name>
<dbReference type="PROSITE" id="PS51858">
    <property type="entry name" value="PPPDE"/>
    <property type="match status" value="1"/>
</dbReference>